<dbReference type="AlphaFoldDB" id="F6HZX2"/>
<evidence type="ECO:0000313" key="1">
    <source>
        <dbReference type="EMBL" id="CCB60238.1"/>
    </source>
</evidence>
<reference evidence="2" key="1">
    <citation type="journal article" date="2007" name="Nature">
        <title>The grapevine genome sequence suggests ancestral hexaploidization in major angiosperm phyla.</title>
        <authorList>
            <consortium name="The French-Italian Public Consortium for Grapevine Genome Characterization."/>
            <person name="Jaillon O."/>
            <person name="Aury J.-M."/>
            <person name="Noel B."/>
            <person name="Policriti A."/>
            <person name="Clepet C."/>
            <person name="Casagrande A."/>
            <person name="Choisne N."/>
            <person name="Aubourg S."/>
            <person name="Vitulo N."/>
            <person name="Jubin C."/>
            <person name="Vezzi A."/>
            <person name="Legeai F."/>
            <person name="Hugueney P."/>
            <person name="Dasilva C."/>
            <person name="Horner D."/>
            <person name="Mica E."/>
            <person name="Jublot D."/>
            <person name="Poulain J."/>
            <person name="Bruyere C."/>
            <person name="Billault A."/>
            <person name="Segurens B."/>
            <person name="Gouyvenoux M."/>
            <person name="Ugarte E."/>
            <person name="Cattonaro F."/>
            <person name="Anthouard V."/>
            <person name="Vico V."/>
            <person name="Del Fabbro C."/>
            <person name="Alaux M."/>
            <person name="Di Gaspero G."/>
            <person name="Dumas V."/>
            <person name="Felice N."/>
            <person name="Paillard S."/>
            <person name="Juman I."/>
            <person name="Moroldo M."/>
            <person name="Scalabrin S."/>
            <person name="Canaguier A."/>
            <person name="Le Clainche I."/>
            <person name="Malacrida G."/>
            <person name="Durand E."/>
            <person name="Pesole G."/>
            <person name="Laucou V."/>
            <person name="Chatelet P."/>
            <person name="Merdinoglu D."/>
            <person name="Delledonne M."/>
            <person name="Pezzotti M."/>
            <person name="Lecharny A."/>
            <person name="Scarpelli C."/>
            <person name="Artiguenave F."/>
            <person name="Pe M.E."/>
            <person name="Valle G."/>
            <person name="Morgante M."/>
            <person name="Caboche M."/>
            <person name="Adam-Blondon A.-F."/>
            <person name="Weissenbach J."/>
            <person name="Quetier F."/>
            <person name="Wincker P."/>
        </authorList>
    </citation>
    <scope>NUCLEOTIDE SEQUENCE [LARGE SCALE GENOMIC DNA]</scope>
    <source>
        <strain evidence="2">cv. Pinot noir / PN40024</strain>
    </source>
</reference>
<evidence type="ECO:0000313" key="2">
    <source>
        <dbReference type="Proteomes" id="UP000009183"/>
    </source>
</evidence>
<gene>
    <name evidence="1" type="ordered locus">VIT_07s0005g05380</name>
</gene>
<sequence length="63" mass="7826">MTSKEPFLKTFPNRALVSIPLERDRENPNLHPFRKRSTHFFVKIYERVIRWKIHRSLRLFFID</sequence>
<keyword evidence="2" id="KW-1185">Reference proteome</keyword>
<name>F6HZX2_VITVI</name>
<dbReference type="Proteomes" id="UP000009183">
    <property type="component" value="Chromosome 7"/>
</dbReference>
<dbReference type="EMBL" id="FN596502">
    <property type="protein sequence ID" value="CCB60238.1"/>
    <property type="molecule type" value="Genomic_DNA"/>
</dbReference>
<dbReference type="PaxDb" id="29760-VIT_07s0005g05380.t01"/>
<proteinExistence type="predicted"/>
<accession>F6HZX2</accession>
<organism evidence="1 2">
    <name type="scientific">Vitis vinifera</name>
    <name type="common">Grape</name>
    <dbReference type="NCBI Taxonomy" id="29760"/>
    <lineage>
        <taxon>Eukaryota</taxon>
        <taxon>Viridiplantae</taxon>
        <taxon>Streptophyta</taxon>
        <taxon>Embryophyta</taxon>
        <taxon>Tracheophyta</taxon>
        <taxon>Spermatophyta</taxon>
        <taxon>Magnoliopsida</taxon>
        <taxon>eudicotyledons</taxon>
        <taxon>Gunneridae</taxon>
        <taxon>Pentapetalae</taxon>
        <taxon>rosids</taxon>
        <taxon>Vitales</taxon>
        <taxon>Vitaceae</taxon>
        <taxon>Viteae</taxon>
        <taxon>Vitis</taxon>
    </lineage>
</organism>
<protein>
    <submittedName>
        <fullName evidence="1">Uncharacterized protein</fullName>
    </submittedName>
</protein>
<dbReference type="InParanoid" id="F6HZX2"/>
<dbReference type="HOGENOM" id="CLU_2890394_0_0_1"/>